<dbReference type="EMBL" id="CP019285">
    <property type="protein sequence ID" value="APW99393.1"/>
    <property type="molecule type" value="Genomic_DNA"/>
</dbReference>
<reference evidence="2" key="3">
    <citation type="submission" date="2017-01" db="EMBL/GenBank/DDBJ databases">
        <authorList>
            <person name="Mah S.A."/>
            <person name="Swanson W.J."/>
            <person name="Moy G.W."/>
            <person name="Vacquier V.D."/>
        </authorList>
    </citation>
    <scope>NUCLEOTIDE SEQUENCE</scope>
    <source>
        <strain evidence="2">AJ5</strain>
    </source>
</reference>
<evidence type="ECO:0000313" key="3">
    <source>
        <dbReference type="EMBL" id="EMA35172.1"/>
    </source>
</evidence>
<dbReference type="KEGG" id="hlc:CHINAEXTREME17160"/>
<dbReference type="RefSeq" id="WP_007140861.1">
    <property type="nucleotide sequence ID" value="NZ_AOLZ01000028.1"/>
</dbReference>
<dbReference type="InterPro" id="IPR057362">
    <property type="entry name" value="WDGH"/>
</dbReference>
<dbReference type="Pfam" id="PF25311">
    <property type="entry name" value="WDGH"/>
    <property type="match status" value="1"/>
</dbReference>
<accession>M0LNP3</accession>
<evidence type="ECO:0000313" key="4">
    <source>
        <dbReference type="Proteomes" id="UP000011555"/>
    </source>
</evidence>
<evidence type="ECO:0000313" key="5">
    <source>
        <dbReference type="Proteomes" id="UP000186547"/>
    </source>
</evidence>
<proteinExistence type="predicted"/>
<feature type="domain" description="WDGH" evidence="1">
    <location>
        <begin position="6"/>
        <end position="104"/>
    </location>
</feature>
<evidence type="ECO:0000259" key="1">
    <source>
        <dbReference type="Pfam" id="PF25311"/>
    </source>
</evidence>
<name>M0LNP3_NATLA</name>
<protein>
    <recommendedName>
        <fullName evidence="1">WDGH domain-containing protein</fullName>
    </recommendedName>
</protein>
<evidence type="ECO:0000313" key="2">
    <source>
        <dbReference type="EMBL" id="APW99393.1"/>
    </source>
</evidence>
<dbReference type="GeneID" id="30922890"/>
<dbReference type="AlphaFoldDB" id="M0LNP3"/>
<reference evidence="2 5" key="1">
    <citation type="journal article" date="2011" name="J. Bacteriol.">
        <title>Genome sequence of Halobiforma lacisalsi AJ5, an extremely halophilic archaeon which harbors a bop gene.</title>
        <authorList>
            <person name="Jiang X."/>
            <person name="Wang S."/>
            <person name="Cheng H."/>
            <person name="Huo Y."/>
            <person name="Zhang X."/>
            <person name="Zhu X."/>
            <person name="Han X."/>
            <person name="Ni P."/>
            <person name="Wu M."/>
        </authorList>
    </citation>
    <scope>NUCLEOTIDE SEQUENCE [LARGE SCALE GENOMIC DNA]</scope>
    <source>
        <strain evidence="2 5">AJ5</strain>
    </source>
</reference>
<dbReference type="eggNOG" id="ENOG502N65C">
    <property type="taxonomic scope" value="Archaea"/>
</dbReference>
<gene>
    <name evidence="3" type="ORF">C445_05618</name>
    <name evidence="2" type="ORF">CHINAEXTREME_17160</name>
</gene>
<sequence>MSKDKTLEEVYTDRNLLALTAAEMAVRLQRSLSPPESRYFDGGWYRSEADNTDTGEWAVVYLETPEGQASWHVPIDLARQSHLTELQSRWDGHTRREKNDRLRRFTGLDY</sequence>
<dbReference type="EMBL" id="AOLZ01000028">
    <property type="protein sequence ID" value="EMA35172.1"/>
    <property type="molecule type" value="Genomic_DNA"/>
</dbReference>
<dbReference type="Proteomes" id="UP000011555">
    <property type="component" value="Unassembled WGS sequence"/>
</dbReference>
<dbReference type="Proteomes" id="UP000186547">
    <property type="component" value="Chromosome"/>
</dbReference>
<organism evidence="3 4">
    <name type="scientific">Natronobacterium lacisalsi AJ5</name>
    <dbReference type="NCBI Taxonomy" id="358396"/>
    <lineage>
        <taxon>Archaea</taxon>
        <taxon>Methanobacteriati</taxon>
        <taxon>Methanobacteriota</taxon>
        <taxon>Stenosarchaea group</taxon>
        <taxon>Halobacteria</taxon>
        <taxon>Halobacteriales</taxon>
        <taxon>Natrialbaceae</taxon>
        <taxon>Natronobacterium</taxon>
    </lineage>
</organism>
<dbReference type="STRING" id="358396.CHINAEXTREME_17160"/>
<reference evidence="3 4" key="2">
    <citation type="journal article" date="2014" name="PLoS Genet.">
        <title>Phylogenetically driven sequencing of extremely halophilic archaea reveals strategies for static and dynamic osmo-response.</title>
        <authorList>
            <person name="Becker E.A."/>
            <person name="Seitzer P.M."/>
            <person name="Tritt A."/>
            <person name="Larsen D."/>
            <person name="Krusor M."/>
            <person name="Yao A.I."/>
            <person name="Wu D."/>
            <person name="Madern D."/>
            <person name="Eisen J.A."/>
            <person name="Darling A.E."/>
            <person name="Facciotti M.T."/>
        </authorList>
    </citation>
    <scope>NUCLEOTIDE SEQUENCE [LARGE SCALE GENOMIC DNA]</scope>
    <source>
        <strain evidence="3 4">AJ5</strain>
    </source>
</reference>
<keyword evidence="4" id="KW-1185">Reference proteome</keyword>